<name>A0A7C2SP95_9BACT</name>
<organism evidence="1">
    <name type="scientific">Thermoanaerobaculum aquaticum</name>
    <dbReference type="NCBI Taxonomy" id="1312852"/>
    <lineage>
        <taxon>Bacteria</taxon>
        <taxon>Pseudomonadati</taxon>
        <taxon>Acidobacteriota</taxon>
        <taxon>Thermoanaerobaculia</taxon>
        <taxon>Thermoanaerobaculales</taxon>
        <taxon>Thermoanaerobaculaceae</taxon>
        <taxon>Thermoanaerobaculum</taxon>
    </lineage>
</organism>
<gene>
    <name evidence="1" type="ORF">ENQ31_00815</name>
</gene>
<protein>
    <submittedName>
        <fullName evidence="1">Uncharacterized protein</fullName>
    </submittedName>
</protein>
<sequence length="126" mass="13635">MGAQPCARWAADTRWEELGNHEARLLLVLAQAQGVRGSRLLLQAATLCLRHHGEHGSLPASLGFLPEALRENPFTGKPLAYDASTGSLAVPDGVTLWSTLRLPAPPPPFTVRLPLGTEKPARRSRE</sequence>
<reference evidence="1" key="1">
    <citation type="journal article" date="2020" name="mSystems">
        <title>Genome- and Community-Level Interaction Insights into Carbon Utilization and Element Cycling Functions of Hydrothermarchaeota in Hydrothermal Sediment.</title>
        <authorList>
            <person name="Zhou Z."/>
            <person name="Liu Y."/>
            <person name="Xu W."/>
            <person name="Pan J."/>
            <person name="Luo Z.H."/>
            <person name="Li M."/>
        </authorList>
    </citation>
    <scope>NUCLEOTIDE SEQUENCE [LARGE SCALE GENOMIC DNA]</scope>
    <source>
        <strain evidence="1">SpSt-299</strain>
    </source>
</reference>
<dbReference type="AlphaFoldDB" id="A0A7C2SP95"/>
<comment type="caution">
    <text evidence="1">The sequence shown here is derived from an EMBL/GenBank/DDBJ whole genome shotgun (WGS) entry which is preliminary data.</text>
</comment>
<proteinExistence type="predicted"/>
<evidence type="ECO:0000313" key="1">
    <source>
        <dbReference type="EMBL" id="HET46697.1"/>
    </source>
</evidence>
<accession>A0A7C2SP95</accession>
<dbReference type="EMBL" id="DSMR01000055">
    <property type="protein sequence ID" value="HET46697.1"/>
    <property type="molecule type" value="Genomic_DNA"/>
</dbReference>